<dbReference type="SUPFAM" id="SSF54556">
    <property type="entry name" value="Chitinase insertion domain"/>
    <property type="match status" value="1"/>
</dbReference>
<evidence type="ECO:0000259" key="9">
    <source>
        <dbReference type="PROSITE" id="PS51910"/>
    </source>
</evidence>
<keyword evidence="7" id="KW-0732">Signal</keyword>
<organism evidence="10 11">
    <name type="scientific">Sesamum angolense</name>
    <dbReference type="NCBI Taxonomy" id="2727404"/>
    <lineage>
        <taxon>Eukaryota</taxon>
        <taxon>Viridiplantae</taxon>
        <taxon>Streptophyta</taxon>
        <taxon>Embryophyta</taxon>
        <taxon>Tracheophyta</taxon>
        <taxon>Spermatophyta</taxon>
        <taxon>Magnoliopsida</taxon>
        <taxon>eudicotyledons</taxon>
        <taxon>Gunneridae</taxon>
        <taxon>Pentapetalae</taxon>
        <taxon>asterids</taxon>
        <taxon>lamiids</taxon>
        <taxon>Lamiales</taxon>
        <taxon>Pedaliaceae</taxon>
        <taxon>Sesamum</taxon>
    </lineage>
</organism>
<keyword evidence="4 10" id="KW-0418">Kinase</keyword>
<dbReference type="GO" id="GO:0004674">
    <property type="term" value="F:protein serine/threonine kinase activity"/>
    <property type="evidence" value="ECO:0007669"/>
    <property type="project" value="UniProtKB-KW"/>
</dbReference>
<evidence type="ECO:0000256" key="3">
    <source>
        <dbReference type="ARBA" id="ARBA00022741"/>
    </source>
</evidence>
<dbReference type="GO" id="GO:0005975">
    <property type="term" value="P:carbohydrate metabolic process"/>
    <property type="evidence" value="ECO:0007669"/>
    <property type="project" value="InterPro"/>
</dbReference>
<dbReference type="Gene3D" id="3.30.200.20">
    <property type="entry name" value="Phosphorylase Kinase, domain 1"/>
    <property type="match status" value="1"/>
</dbReference>
<evidence type="ECO:0000313" key="10">
    <source>
        <dbReference type="EMBL" id="KAK4391430.1"/>
    </source>
</evidence>
<reference evidence="10" key="1">
    <citation type="submission" date="2020-06" db="EMBL/GenBank/DDBJ databases">
        <authorList>
            <person name="Li T."/>
            <person name="Hu X."/>
            <person name="Zhang T."/>
            <person name="Song X."/>
            <person name="Zhang H."/>
            <person name="Dai N."/>
            <person name="Sheng W."/>
            <person name="Hou X."/>
            <person name="Wei L."/>
        </authorList>
    </citation>
    <scope>NUCLEOTIDE SEQUENCE</scope>
    <source>
        <strain evidence="10">K16</strain>
        <tissue evidence="10">Leaf</tissue>
    </source>
</reference>
<feature type="domain" description="Protein kinase" evidence="8">
    <location>
        <begin position="434"/>
        <end position="720"/>
    </location>
</feature>
<accession>A0AAE2BN48</accession>
<feature type="domain" description="GH18" evidence="9">
    <location>
        <begin position="23"/>
        <end position="365"/>
    </location>
</feature>
<dbReference type="GO" id="GO:0005886">
    <property type="term" value="C:plasma membrane"/>
    <property type="evidence" value="ECO:0007669"/>
    <property type="project" value="TreeGrafter"/>
</dbReference>
<protein>
    <submittedName>
        <fullName evidence="10">Receptor-like serine/threonine-protein kinase SD1-7</fullName>
    </submittedName>
</protein>
<dbReference type="PROSITE" id="PS51910">
    <property type="entry name" value="GH18_2"/>
    <property type="match status" value="1"/>
</dbReference>
<dbReference type="Gene3D" id="1.10.510.10">
    <property type="entry name" value="Transferase(Phosphotransferase) domain 1"/>
    <property type="match status" value="1"/>
</dbReference>
<proteinExistence type="predicted"/>
<evidence type="ECO:0000256" key="6">
    <source>
        <dbReference type="SAM" id="MobiDB-lite"/>
    </source>
</evidence>
<feature type="signal peptide" evidence="7">
    <location>
        <begin position="1"/>
        <end position="20"/>
    </location>
</feature>
<dbReference type="PANTHER" id="PTHR27002">
    <property type="entry name" value="RECEPTOR-LIKE SERINE/THREONINE-PROTEIN KINASE SD1-8"/>
    <property type="match status" value="1"/>
</dbReference>
<dbReference type="InterPro" id="IPR001223">
    <property type="entry name" value="Glyco_hydro18_cat"/>
</dbReference>
<gene>
    <name evidence="10" type="ORF">Sango_1920800</name>
</gene>
<comment type="caution">
    <text evidence="10">The sequence shown here is derived from an EMBL/GenBank/DDBJ whole genome shotgun (WGS) entry which is preliminary data.</text>
</comment>
<dbReference type="InterPro" id="IPR029070">
    <property type="entry name" value="Chitinase_insertion_sf"/>
</dbReference>
<dbReference type="InterPro" id="IPR000719">
    <property type="entry name" value="Prot_kinase_dom"/>
</dbReference>
<dbReference type="Gene3D" id="3.10.50.10">
    <property type="match status" value="1"/>
</dbReference>
<dbReference type="InterPro" id="IPR001245">
    <property type="entry name" value="Ser-Thr/Tyr_kinase_cat_dom"/>
</dbReference>
<keyword evidence="1" id="KW-0723">Serine/threonine-protein kinase</keyword>
<evidence type="ECO:0000256" key="1">
    <source>
        <dbReference type="ARBA" id="ARBA00022527"/>
    </source>
</evidence>
<dbReference type="CDD" id="cd02879">
    <property type="entry name" value="GH18_plant_chitinase_class_V"/>
    <property type="match status" value="1"/>
</dbReference>
<evidence type="ECO:0000313" key="11">
    <source>
        <dbReference type="Proteomes" id="UP001289374"/>
    </source>
</evidence>
<dbReference type="PROSITE" id="PS00108">
    <property type="entry name" value="PROTEIN_KINASE_ST"/>
    <property type="match status" value="1"/>
</dbReference>
<dbReference type="PROSITE" id="PS50011">
    <property type="entry name" value="PROTEIN_KINASE_DOM"/>
    <property type="match status" value="1"/>
</dbReference>
<feature type="chain" id="PRO_5042296785" evidence="7">
    <location>
        <begin position="21"/>
        <end position="842"/>
    </location>
</feature>
<dbReference type="SUPFAM" id="SSF51445">
    <property type="entry name" value="(Trans)glycosidases"/>
    <property type="match status" value="1"/>
</dbReference>
<dbReference type="PANTHER" id="PTHR27002:SF559">
    <property type="entry name" value="CYSTEINE-RICH RLK (RECEPTOR-LIKE KINASE) PROTEIN"/>
    <property type="match status" value="1"/>
</dbReference>
<name>A0AAE2BN48_9LAMI</name>
<evidence type="ECO:0000256" key="7">
    <source>
        <dbReference type="SAM" id="SignalP"/>
    </source>
</evidence>
<evidence type="ECO:0000256" key="4">
    <source>
        <dbReference type="ARBA" id="ARBA00022777"/>
    </source>
</evidence>
<dbReference type="SMART" id="SM00220">
    <property type="entry name" value="S_TKc"/>
    <property type="match status" value="1"/>
</dbReference>
<sequence>MFKINVCLLLLLSLLKFADAETWIRSGYWYSGSEFPVPDINSELFTHLVCAFAHINTSSYEINISPSDEPYMSTFTEIVRRKNPSAKTLLSIWAGANSSSTFYDMINQSLGRRAFIESSITAAREHGFMGLDLFDVFPSTSANMTNMESFLDEWKEAIDSEPKYTDTSPLILTMGAKYSPVMESMIYPVNAIRRTFNWVHVLSFDYHLPSKDRFTGAHAALYDPSSNLSTDYEINEWIRRGLPANKLVLGLPYHGYAWTLVNPNDYAIGSPAKGLAMTPDGSISYRHIKWYLNSYGVQPTFNSTYVVNYCKIGLFWIGFDDVEVVKIKVSYGKQKGLLGYSVFQVPNDDMYWTLSRADTFKLEQKKKSSEQISNDLIDSKRRRGRSKPQTRITGDSPINNVCSHSPTWDNTMLPEKKIYNLESFAQVAAATDNFSCENKLGKGGFGPVYKGELDNGLQIAIKRLSKGSTQGTEELKNELALTTTLQHVNLVKVLGICTEREEQMLVYEYMPNRSLDMYLFDPVKRLCLDWQKRVQIIDGVTQGLLYLQEYSQVTIIHRDLKASNILLDKEMKPRISDFGIAKIFQKDENAASTRRIIGTYGYVPPEYVKGGIYSRKYDVYSFGVLLLQIISGKKTSCLYGLHKNINLLQHAYELWKNDNSMDFMDPSLDDTSSTCKMKICLQVALLCVQERWEDRPSMLEVSSMLKNETDSVPVPNMPAFSTCRSPDSQNICSSVELCSVNMLTITQEIPRDIEDLCMTCKASFQPAAIFTTEQPNIQSIINHNAHISAAESLHVMYRGFKLSETRALSIAGESASWQLAARALARRLGVALLPWPGAPHQL</sequence>
<dbReference type="FunFam" id="3.30.200.20:FF:000951">
    <property type="entry name" value="Uncharacterized protein"/>
    <property type="match status" value="1"/>
</dbReference>
<dbReference type="GO" id="GO:0008061">
    <property type="term" value="F:chitin binding"/>
    <property type="evidence" value="ECO:0007669"/>
    <property type="project" value="InterPro"/>
</dbReference>
<evidence type="ECO:0000256" key="2">
    <source>
        <dbReference type="ARBA" id="ARBA00022679"/>
    </source>
</evidence>
<dbReference type="FunFam" id="3.10.50.10:FF:000015">
    <property type="entry name" value="Chitotriosidase-1"/>
    <property type="match status" value="1"/>
</dbReference>
<dbReference type="InterPro" id="IPR008271">
    <property type="entry name" value="Ser/Thr_kinase_AS"/>
</dbReference>
<dbReference type="FunFam" id="1.10.510.10:FF:001964">
    <property type="entry name" value="Uncharacterized protein"/>
    <property type="match status" value="1"/>
</dbReference>
<dbReference type="InterPro" id="IPR011583">
    <property type="entry name" value="Chitinase_II/V-like_cat"/>
</dbReference>
<feature type="compositionally biased region" description="Polar residues" evidence="6">
    <location>
        <begin position="389"/>
        <end position="398"/>
    </location>
</feature>
<evidence type="ECO:0000259" key="8">
    <source>
        <dbReference type="PROSITE" id="PS50011"/>
    </source>
</evidence>
<evidence type="ECO:0000256" key="5">
    <source>
        <dbReference type="ARBA" id="ARBA00022840"/>
    </source>
</evidence>
<dbReference type="GO" id="GO:0005524">
    <property type="term" value="F:ATP binding"/>
    <property type="evidence" value="ECO:0007669"/>
    <property type="project" value="UniProtKB-KW"/>
</dbReference>
<dbReference type="EMBL" id="JACGWL010000011">
    <property type="protein sequence ID" value="KAK4391430.1"/>
    <property type="molecule type" value="Genomic_DNA"/>
</dbReference>
<keyword evidence="3" id="KW-0547">Nucleotide-binding</keyword>
<feature type="region of interest" description="Disordered" evidence="6">
    <location>
        <begin position="371"/>
        <end position="398"/>
    </location>
</feature>
<dbReference type="InterPro" id="IPR017853">
    <property type="entry name" value="GH"/>
</dbReference>
<dbReference type="Pfam" id="PF07714">
    <property type="entry name" value="PK_Tyr_Ser-Thr"/>
    <property type="match status" value="1"/>
</dbReference>
<keyword evidence="10" id="KW-0675">Receptor</keyword>
<dbReference type="InterPro" id="IPR011009">
    <property type="entry name" value="Kinase-like_dom_sf"/>
</dbReference>
<dbReference type="Pfam" id="PF00704">
    <property type="entry name" value="Glyco_hydro_18"/>
    <property type="match status" value="1"/>
</dbReference>
<keyword evidence="2" id="KW-0808">Transferase</keyword>
<dbReference type="AlphaFoldDB" id="A0AAE2BN48"/>
<dbReference type="Proteomes" id="UP001289374">
    <property type="component" value="Unassembled WGS sequence"/>
</dbReference>
<dbReference type="SMART" id="SM00636">
    <property type="entry name" value="Glyco_18"/>
    <property type="match status" value="1"/>
</dbReference>
<dbReference type="SUPFAM" id="SSF56112">
    <property type="entry name" value="Protein kinase-like (PK-like)"/>
    <property type="match status" value="1"/>
</dbReference>
<keyword evidence="5" id="KW-0067">ATP-binding</keyword>
<reference evidence="10" key="2">
    <citation type="journal article" date="2024" name="Plant">
        <title>Genomic evolution and insights into agronomic trait innovations of Sesamum species.</title>
        <authorList>
            <person name="Miao H."/>
            <person name="Wang L."/>
            <person name="Qu L."/>
            <person name="Liu H."/>
            <person name="Sun Y."/>
            <person name="Le M."/>
            <person name="Wang Q."/>
            <person name="Wei S."/>
            <person name="Zheng Y."/>
            <person name="Lin W."/>
            <person name="Duan Y."/>
            <person name="Cao H."/>
            <person name="Xiong S."/>
            <person name="Wang X."/>
            <person name="Wei L."/>
            <person name="Li C."/>
            <person name="Ma Q."/>
            <person name="Ju M."/>
            <person name="Zhao R."/>
            <person name="Li G."/>
            <person name="Mu C."/>
            <person name="Tian Q."/>
            <person name="Mei H."/>
            <person name="Zhang T."/>
            <person name="Gao T."/>
            <person name="Zhang H."/>
        </authorList>
    </citation>
    <scope>NUCLEOTIDE SEQUENCE</scope>
    <source>
        <strain evidence="10">K16</strain>
    </source>
</reference>
<dbReference type="Gene3D" id="3.20.20.80">
    <property type="entry name" value="Glycosidases"/>
    <property type="match status" value="1"/>
</dbReference>
<keyword evidence="11" id="KW-1185">Reference proteome</keyword>